<evidence type="ECO:0000256" key="2">
    <source>
        <dbReference type="ARBA" id="ARBA00022980"/>
    </source>
</evidence>
<protein>
    <recommendedName>
        <fullName evidence="7">Translational machinery component</fullName>
    </recommendedName>
</protein>
<evidence type="ECO:0000313" key="5">
    <source>
        <dbReference type="EMBL" id="KAJ3990242.1"/>
    </source>
</evidence>
<reference evidence="5" key="1">
    <citation type="submission" date="2022-08" db="EMBL/GenBank/DDBJ databases">
        <authorList>
            <consortium name="DOE Joint Genome Institute"/>
            <person name="Min B."/>
            <person name="Riley R."/>
            <person name="Sierra-Patev S."/>
            <person name="Naranjo-Ortiz M."/>
            <person name="Looney B."/>
            <person name="Konkel Z."/>
            <person name="Slot J.C."/>
            <person name="Sakamoto Y."/>
            <person name="Steenwyk J.L."/>
            <person name="Rokas A."/>
            <person name="Carro J."/>
            <person name="Camarero S."/>
            <person name="Ferreira P."/>
            <person name="Molpeceres G."/>
            <person name="Ruiz-Duenas F.J."/>
            <person name="Serrano A."/>
            <person name="Henrissat B."/>
            <person name="Drula E."/>
            <person name="Hughes K.W."/>
            <person name="Mata J.L."/>
            <person name="Ishikawa N.K."/>
            <person name="Vargas-Isla R."/>
            <person name="Ushijima S."/>
            <person name="Smith C.A."/>
            <person name="Ahrendt S."/>
            <person name="Andreopoulos W."/>
            <person name="He G."/>
            <person name="Labutti K."/>
            <person name="Lipzen A."/>
            <person name="Ng V."/>
            <person name="Sandor L."/>
            <person name="Barry K."/>
            <person name="Martinez A.T."/>
            <person name="Xiao Y."/>
            <person name="Gibbons J.G."/>
            <person name="Terashima K."/>
            <person name="Hibbett D.S."/>
            <person name="Grigoriev I.V."/>
        </authorList>
    </citation>
    <scope>NUCLEOTIDE SEQUENCE</scope>
    <source>
        <strain evidence="5">TFB7829</strain>
    </source>
</reference>
<keyword evidence="2" id="KW-0689">Ribosomal protein</keyword>
<proteinExistence type="inferred from homology"/>
<gene>
    <name evidence="5" type="ORF">F5890DRAFT_446828</name>
</gene>
<evidence type="ECO:0000256" key="3">
    <source>
        <dbReference type="ARBA" id="ARBA00023274"/>
    </source>
</evidence>
<comment type="caution">
    <text evidence="5">The sequence shown here is derived from an EMBL/GenBank/DDBJ whole genome shotgun (WGS) entry which is preliminary data.</text>
</comment>
<feature type="region of interest" description="Disordered" evidence="4">
    <location>
        <begin position="28"/>
        <end position="64"/>
    </location>
</feature>
<dbReference type="AlphaFoldDB" id="A0AA38QAQ0"/>
<dbReference type="PANTHER" id="PTHR11759">
    <property type="entry name" value="40S RIBOSOMAL PROTEIN S14/30S RIBOSOMAL PROTEIN S11"/>
    <property type="match status" value="1"/>
</dbReference>
<evidence type="ECO:0000313" key="6">
    <source>
        <dbReference type="Proteomes" id="UP001163850"/>
    </source>
</evidence>
<feature type="compositionally biased region" description="Polar residues" evidence="4">
    <location>
        <begin position="53"/>
        <end position="64"/>
    </location>
</feature>
<dbReference type="InterPro" id="IPR036967">
    <property type="entry name" value="Ribosomal_uS11_sf"/>
</dbReference>
<comment type="similarity">
    <text evidence="1">Belongs to the universal ribosomal protein uS11 family.</text>
</comment>
<keyword evidence="3" id="KW-0687">Ribonucleoprotein</keyword>
<dbReference type="GO" id="GO:1990904">
    <property type="term" value="C:ribonucleoprotein complex"/>
    <property type="evidence" value="ECO:0007669"/>
    <property type="project" value="UniProtKB-KW"/>
</dbReference>
<accession>A0AA38QAQ0</accession>
<dbReference type="GO" id="GO:0006412">
    <property type="term" value="P:translation"/>
    <property type="evidence" value="ECO:0007669"/>
    <property type="project" value="InterPro"/>
</dbReference>
<evidence type="ECO:0000256" key="4">
    <source>
        <dbReference type="SAM" id="MobiDB-lite"/>
    </source>
</evidence>
<dbReference type="HAMAP" id="MF_01310">
    <property type="entry name" value="Ribosomal_uS11"/>
    <property type="match status" value="1"/>
</dbReference>
<organism evidence="5 6">
    <name type="scientific">Lentinula detonsa</name>
    <dbReference type="NCBI Taxonomy" id="2804962"/>
    <lineage>
        <taxon>Eukaryota</taxon>
        <taxon>Fungi</taxon>
        <taxon>Dikarya</taxon>
        <taxon>Basidiomycota</taxon>
        <taxon>Agaricomycotina</taxon>
        <taxon>Agaricomycetes</taxon>
        <taxon>Agaricomycetidae</taxon>
        <taxon>Agaricales</taxon>
        <taxon>Marasmiineae</taxon>
        <taxon>Omphalotaceae</taxon>
        <taxon>Lentinula</taxon>
    </lineage>
</organism>
<evidence type="ECO:0000256" key="1">
    <source>
        <dbReference type="ARBA" id="ARBA00006194"/>
    </source>
</evidence>
<sequence length="244" mass="27215">MLSPIRYAVKQSSRRALGGYVGYATPSGPERMLNELDPPPSAADGYSRAGPSPLSTTAEVSTRPTPARIPQYKLHCFSSRNNTITTFTDPVGNPIAWYSGGSCGFKRGQRASYEAGYQCAVRIFKRIEDTAQQKGMVRIALFFNGFGQGREAMQKALMTSEGSNVKGLVEAVGDRTPIKIGGTRSKKMRRLIFRMNIFRVWKRLENQFREFGLKLIKNLFSFGPVLPCVRTKARVWIEVNATFD</sequence>
<dbReference type="GO" id="GO:0005840">
    <property type="term" value="C:ribosome"/>
    <property type="evidence" value="ECO:0007669"/>
    <property type="project" value="UniProtKB-KW"/>
</dbReference>
<evidence type="ECO:0008006" key="7">
    <source>
        <dbReference type="Google" id="ProtNLM"/>
    </source>
</evidence>
<dbReference type="SUPFAM" id="SSF53137">
    <property type="entry name" value="Translational machinery components"/>
    <property type="match status" value="1"/>
</dbReference>
<dbReference type="Gene3D" id="3.30.420.80">
    <property type="entry name" value="Ribosomal protein S11"/>
    <property type="match status" value="1"/>
</dbReference>
<dbReference type="GO" id="GO:0003735">
    <property type="term" value="F:structural constituent of ribosome"/>
    <property type="evidence" value="ECO:0007669"/>
    <property type="project" value="InterPro"/>
</dbReference>
<name>A0AA38QAQ0_9AGAR</name>
<dbReference type="EMBL" id="MU801891">
    <property type="protein sequence ID" value="KAJ3990242.1"/>
    <property type="molecule type" value="Genomic_DNA"/>
</dbReference>
<dbReference type="Proteomes" id="UP001163850">
    <property type="component" value="Unassembled WGS sequence"/>
</dbReference>
<dbReference type="Pfam" id="PF00411">
    <property type="entry name" value="Ribosomal_S11"/>
    <property type="match status" value="1"/>
</dbReference>
<dbReference type="InterPro" id="IPR001971">
    <property type="entry name" value="Ribosomal_uS11"/>
</dbReference>